<protein>
    <submittedName>
        <fullName evidence="1">Uncharacterized protein</fullName>
    </submittedName>
</protein>
<keyword evidence="2" id="KW-1185">Reference proteome</keyword>
<dbReference type="Proteomes" id="UP000002408">
    <property type="component" value="Chromosome"/>
</dbReference>
<evidence type="ECO:0000313" key="1">
    <source>
        <dbReference type="EMBL" id="ABS56876.1"/>
    </source>
</evidence>
<dbReference type="RefSeq" id="WP_012107938.1">
    <property type="nucleotide sequence ID" value="NC_009712.1"/>
</dbReference>
<dbReference type="STRING" id="456442.Mboo_2362"/>
<dbReference type="HOGENOM" id="CLU_2930194_0_0_2"/>
<proteinExistence type="predicted"/>
<dbReference type="EMBL" id="CP000780">
    <property type="protein sequence ID" value="ABS56876.1"/>
    <property type="molecule type" value="Genomic_DNA"/>
</dbReference>
<reference evidence="2" key="1">
    <citation type="journal article" date="2015" name="Microbiology">
        <title>Genome of Methanoregula boonei 6A8 reveals adaptations to oligotrophic peatland environments.</title>
        <authorList>
            <person name="Braeuer S."/>
            <person name="Cadillo-Quiroz H."/>
            <person name="Kyrpides N."/>
            <person name="Woyke T."/>
            <person name="Goodwin L."/>
            <person name="Detter C."/>
            <person name="Podell S."/>
            <person name="Yavitt J.B."/>
            <person name="Zinder S.H."/>
        </authorList>
    </citation>
    <scope>NUCLEOTIDE SEQUENCE [LARGE SCALE GENOMIC DNA]</scope>
    <source>
        <strain evidence="2">DSM 21154 / JCM 14090 / 6A8</strain>
    </source>
</reference>
<evidence type="ECO:0000313" key="2">
    <source>
        <dbReference type="Proteomes" id="UP000002408"/>
    </source>
</evidence>
<dbReference type="KEGG" id="mbn:Mboo_2362"/>
<gene>
    <name evidence="1" type="ordered locus">Mboo_2362</name>
</gene>
<sequence>MTEVRSCDKTPESDFDTVFSADDYLYFYADSIRDEFTDEQIAFLVQELALEKRMKTLDLA</sequence>
<dbReference type="OrthoDB" id="1018at2157"/>
<dbReference type="AlphaFoldDB" id="A7IAW5"/>
<organism evidence="1 2">
    <name type="scientific">Methanoregula boonei (strain DSM 21154 / JCM 14090 / 6A8)</name>
    <dbReference type="NCBI Taxonomy" id="456442"/>
    <lineage>
        <taxon>Archaea</taxon>
        <taxon>Methanobacteriati</taxon>
        <taxon>Methanobacteriota</taxon>
        <taxon>Stenosarchaea group</taxon>
        <taxon>Methanomicrobia</taxon>
        <taxon>Methanomicrobiales</taxon>
        <taxon>Methanoregulaceae</taxon>
        <taxon>Methanoregula</taxon>
    </lineage>
</organism>
<accession>A7IAW5</accession>
<name>A7IAW5_METB6</name>
<dbReference type="GeneID" id="5411638"/>